<protein>
    <recommendedName>
        <fullName evidence="1">Reverse transcriptase zinc-binding domain-containing protein</fullName>
    </recommendedName>
</protein>
<organism evidence="2 3">
    <name type="scientific">Hibiscus sabdariffa</name>
    <name type="common">roselle</name>
    <dbReference type="NCBI Taxonomy" id="183260"/>
    <lineage>
        <taxon>Eukaryota</taxon>
        <taxon>Viridiplantae</taxon>
        <taxon>Streptophyta</taxon>
        <taxon>Embryophyta</taxon>
        <taxon>Tracheophyta</taxon>
        <taxon>Spermatophyta</taxon>
        <taxon>Magnoliopsida</taxon>
        <taxon>eudicotyledons</taxon>
        <taxon>Gunneridae</taxon>
        <taxon>Pentapetalae</taxon>
        <taxon>rosids</taxon>
        <taxon>malvids</taxon>
        <taxon>Malvales</taxon>
        <taxon>Malvaceae</taxon>
        <taxon>Malvoideae</taxon>
        <taxon>Hibiscus</taxon>
    </lineage>
</organism>
<keyword evidence="3" id="KW-1185">Reference proteome</keyword>
<evidence type="ECO:0000259" key="1">
    <source>
        <dbReference type="Pfam" id="PF13966"/>
    </source>
</evidence>
<dbReference type="EMBL" id="JBBPBM010000004">
    <property type="protein sequence ID" value="KAK8589340.1"/>
    <property type="molecule type" value="Genomic_DNA"/>
</dbReference>
<sequence length="299" mass="34426">MLSAVLCNLWIQRNTAIFENQTEEWVLLITRSRWLTDTTREALTKRPFRPTHGRVHQQLSSHWLPPPVGCFKVNNDGACKGLNGRASCGGLIRNHLDCAEAIKLIHHDDRLGGSLIIVRYIREFFKKDWCLSYICINRVSNSVADALATTDNSTDLRLLEFEEPPDFILPGVKCPDPSDIADQIIWRWTAKGNFEIRSTYSLLTSDSWDPNNALWKHIWRMPLPQRLRVFLWVVSWHKLMMSLECCNRHISHSSLCPMCSAADESILHVLRDCHVSSAVWEQLLPSSLLLHFFNLNLLD</sequence>
<evidence type="ECO:0000313" key="3">
    <source>
        <dbReference type="Proteomes" id="UP001472677"/>
    </source>
</evidence>
<dbReference type="InterPro" id="IPR026960">
    <property type="entry name" value="RVT-Znf"/>
</dbReference>
<comment type="caution">
    <text evidence="2">The sequence shown here is derived from an EMBL/GenBank/DDBJ whole genome shotgun (WGS) entry which is preliminary data.</text>
</comment>
<name>A0ABR2FYK0_9ROSI</name>
<dbReference type="Proteomes" id="UP001472677">
    <property type="component" value="Unassembled WGS sequence"/>
</dbReference>
<proteinExistence type="predicted"/>
<feature type="domain" description="Reverse transcriptase zinc-binding" evidence="1">
    <location>
        <begin position="194"/>
        <end position="280"/>
    </location>
</feature>
<gene>
    <name evidence="2" type="ORF">V6N12_023740</name>
</gene>
<reference evidence="2 3" key="1">
    <citation type="journal article" date="2024" name="G3 (Bethesda)">
        <title>Genome assembly of Hibiscus sabdariffa L. provides insights into metabolisms of medicinal natural products.</title>
        <authorList>
            <person name="Kim T."/>
        </authorList>
    </citation>
    <scope>NUCLEOTIDE SEQUENCE [LARGE SCALE GENOMIC DNA]</scope>
    <source>
        <strain evidence="2">TK-2024</strain>
        <tissue evidence="2">Old leaves</tissue>
    </source>
</reference>
<evidence type="ECO:0000313" key="2">
    <source>
        <dbReference type="EMBL" id="KAK8589340.1"/>
    </source>
</evidence>
<accession>A0ABR2FYK0</accession>
<dbReference type="Pfam" id="PF13966">
    <property type="entry name" value="zf-RVT"/>
    <property type="match status" value="1"/>
</dbReference>